<gene>
    <name evidence="7" type="ORF">OD750_012385</name>
</gene>
<name>A0A9X3YMA2_9GAMM</name>
<feature type="transmembrane region" description="Helical" evidence="5">
    <location>
        <begin position="62"/>
        <end position="84"/>
    </location>
</feature>
<feature type="transmembrane region" description="Helical" evidence="5">
    <location>
        <begin position="229"/>
        <end position="248"/>
    </location>
</feature>
<dbReference type="PANTHER" id="PTHR37422:SF21">
    <property type="entry name" value="EXOQ-LIKE PROTEIN"/>
    <property type="match status" value="1"/>
</dbReference>
<evidence type="ECO:0000313" key="7">
    <source>
        <dbReference type="EMBL" id="MDC8013338.1"/>
    </source>
</evidence>
<sequence length="418" mass="45013">MTAVSPGSKFLNVLRSPLLPIWLVPALLPLGRSAEIGVALALVGCIGLFVRNPQALRGHDGARLFLMLWACYVVAALVSALDAVNPGKSWSTVASVLRYAPLGVYVAFAVRREPLVRSLYAGTALIVALWLVDAWVQALTGYSLGGAPEAVRLTGVFGAENLKFGPVLSTLAPFALWEARERWGRRGLVVAFLVLLGPVLLSGSRASWLAYAIVAVAFLWREVGNGKKFALCILALGAVGALGVFAALRTSDTFAARFDRTLLALQGSPDAIDYALAGRLRIWHAAERMIAEHPVNGVGVRGFRYDYAEHALPGDDFVIADGTGAMHAHQWVLEVASETGLVGLALWCIGIVLALRAWRRATRSARERAFAPAVALVAMAFPLNTHLAFYSAWWGLLFWWLVALYCAALSADLDERGL</sequence>
<accession>A0A9X3YMA2</accession>
<evidence type="ECO:0000313" key="8">
    <source>
        <dbReference type="Proteomes" id="UP001139971"/>
    </source>
</evidence>
<reference evidence="7" key="1">
    <citation type="submission" date="2023-02" db="EMBL/GenBank/DDBJ databases">
        <title>Tahibacter soli sp. nov. isolated from soil.</title>
        <authorList>
            <person name="Baek J.H."/>
            <person name="Lee J.K."/>
            <person name="Choi D.G."/>
            <person name="Jeon C.O."/>
        </authorList>
    </citation>
    <scope>NUCLEOTIDE SEQUENCE</scope>
    <source>
        <strain evidence="7">BL</strain>
    </source>
</reference>
<evidence type="ECO:0000256" key="3">
    <source>
        <dbReference type="ARBA" id="ARBA00022989"/>
    </source>
</evidence>
<comment type="subcellular location">
    <subcellularLocation>
        <location evidence="1">Membrane</location>
        <topology evidence="1">Multi-pass membrane protein</topology>
    </subcellularLocation>
</comment>
<dbReference type="InterPro" id="IPR007016">
    <property type="entry name" value="O-antigen_ligase-rel_domated"/>
</dbReference>
<dbReference type="Pfam" id="PF04932">
    <property type="entry name" value="Wzy_C"/>
    <property type="match status" value="1"/>
</dbReference>
<keyword evidence="8" id="KW-1185">Reference proteome</keyword>
<keyword evidence="2 5" id="KW-0812">Transmembrane</keyword>
<feature type="domain" description="O-antigen ligase-related" evidence="6">
    <location>
        <begin position="191"/>
        <end position="348"/>
    </location>
</feature>
<keyword evidence="4 5" id="KW-0472">Membrane</keyword>
<evidence type="ECO:0000256" key="1">
    <source>
        <dbReference type="ARBA" id="ARBA00004141"/>
    </source>
</evidence>
<evidence type="ECO:0000256" key="4">
    <source>
        <dbReference type="ARBA" id="ARBA00023136"/>
    </source>
</evidence>
<feature type="transmembrane region" description="Helical" evidence="5">
    <location>
        <begin position="187"/>
        <end position="220"/>
    </location>
</feature>
<comment type="caution">
    <text evidence="7">The sequence shown here is derived from an EMBL/GenBank/DDBJ whole genome shotgun (WGS) entry which is preliminary data.</text>
</comment>
<organism evidence="7 8">
    <name type="scientific">Tahibacter soli</name>
    <dbReference type="NCBI Taxonomy" id="2983605"/>
    <lineage>
        <taxon>Bacteria</taxon>
        <taxon>Pseudomonadati</taxon>
        <taxon>Pseudomonadota</taxon>
        <taxon>Gammaproteobacteria</taxon>
        <taxon>Lysobacterales</taxon>
        <taxon>Rhodanobacteraceae</taxon>
        <taxon>Tahibacter</taxon>
    </lineage>
</organism>
<dbReference type="InterPro" id="IPR051533">
    <property type="entry name" value="WaaL-like"/>
</dbReference>
<keyword evidence="7" id="KW-0436">Ligase</keyword>
<evidence type="ECO:0000256" key="5">
    <source>
        <dbReference type="SAM" id="Phobius"/>
    </source>
</evidence>
<dbReference type="RefSeq" id="WP_263545547.1">
    <property type="nucleotide sequence ID" value="NZ_JAOVZO020000017.1"/>
</dbReference>
<protein>
    <submittedName>
        <fullName evidence="7">O-antigen ligase family protein</fullName>
    </submittedName>
</protein>
<dbReference type="Proteomes" id="UP001139971">
    <property type="component" value="Unassembled WGS sequence"/>
</dbReference>
<feature type="transmembrane region" description="Helical" evidence="5">
    <location>
        <begin position="90"/>
        <end position="110"/>
    </location>
</feature>
<dbReference type="EMBL" id="JAOVZO020000017">
    <property type="protein sequence ID" value="MDC8013338.1"/>
    <property type="molecule type" value="Genomic_DNA"/>
</dbReference>
<feature type="transmembrane region" description="Helical" evidence="5">
    <location>
        <begin position="396"/>
        <end position="413"/>
    </location>
</feature>
<dbReference type="PANTHER" id="PTHR37422">
    <property type="entry name" value="TEICHURONIC ACID BIOSYNTHESIS PROTEIN TUAE"/>
    <property type="match status" value="1"/>
</dbReference>
<dbReference type="GO" id="GO:0016874">
    <property type="term" value="F:ligase activity"/>
    <property type="evidence" value="ECO:0007669"/>
    <property type="project" value="UniProtKB-KW"/>
</dbReference>
<evidence type="ECO:0000256" key="2">
    <source>
        <dbReference type="ARBA" id="ARBA00022692"/>
    </source>
</evidence>
<dbReference type="AlphaFoldDB" id="A0A9X3YMA2"/>
<evidence type="ECO:0000259" key="6">
    <source>
        <dbReference type="Pfam" id="PF04932"/>
    </source>
</evidence>
<feature type="transmembrane region" description="Helical" evidence="5">
    <location>
        <begin position="20"/>
        <end position="50"/>
    </location>
</feature>
<feature type="transmembrane region" description="Helical" evidence="5">
    <location>
        <begin position="340"/>
        <end position="358"/>
    </location>
</feature>
<feature type="transmembrane region" description="Helical" evidence="5">
    <location>
        <begin position="119"/>
        <end position="138"/>
    </location>
</feature>
<proteinExistence type="predicted"/>
<keyword evidence="3 5" id="KW-1133">Transmembrane helix</keyword>
<dbReference type="GO" id="GO:0016020">
    <property type="term" value="C:membrane"/>
    <property type="evidence" value="ECO:0007669"/>
    <property type="project" value="UniProtKB-SubCell"/>
</dbReference>